<name>A0A4R5TNR3_9GAMM</name>
<gene>
    <name evidence="2" type="ORF">E2F46_14480</name>
</gene>
<evidence type="ECO:0000313" key="3">
    <source>
        <dbReference type="Proteomes" id="UP000294796"/>
    </source>
</evidence>
<dbReference type="InterPro" id="IPR012434">
    <property type="entry name" value="DUF1631"/>
</dbReference>
<protein>
    <submittedName>
        <fullName evidence="2">DUF1631 family protein</fullName>
    </submittedName>
</protein>
<dbReference type="EMBL" id="SMTF01000015">
    <property type="protein sequence ID" value="TDK21743.1"/>
    <property type="molecule type" value="Genomic_DNA"/>
</dbReference>
<sequence>MLSMHFRTDGGSGVQDPGQAGGRVPPADILDNLRNGLVARLMPLMRDSLDAALRELDGRAAASPPSPALVEDRTDIGMLLREVLAYEKRWQEQIDTMLRGWPALSRARTGKFELMAESELHVQLVGAPVIDALERRFGDMVDLLDRRLYTVAARMGSRERPRNPFGPSALAETFLRAFTVLDSSARVHALVLKHFARLASERLGAIYHWCNGTLAEAGYEMSSGNEGVLVLGLAPELAQARVATGRDDRGQLDRLRRALVGMARAQPAGTREMLDGELLAALDLLGADRAATGQDESALGEQLRLRIDRVAASIGLAPGEVVRSPLQEAAIEITSRLFEHLRDHAVLSDVAARTLSRLAVPCTRCAMEVPGLFDDAGRPPLLLLSTLVELWDGNAGRNPAEAVLHRIADQAAADVLADLHGGLALAPRLLEHIESEVGPIRRRADMAARRLWQSMQGKERLDAARAAADRQLEALFERGPLPPVLAAFLSEHWRQWLAQTWLRDGAGSDRYIDATALGERLLAIDGERDGRRVAQSLLEVEPTLRECVASSGLQGEASVAALSALVAEFADPDRRRQPAEVEPLAKAGAMPAVEMPSGAEELQAGDRVLHRLMDGGHQALHVAWRSPLTGRCLLVDAQGARVADIDAVTLEASVARGDLIVRQGDPVRNALSAIASAIAAHVPAERSPA</sequence>
<organism evidence="2 3">
    <name type="scientific">Luteimonas aestuarii</name>
    <dbReference type="NCBI Taxonomy" id="453837"/>
    <lineage>
        <taxon>Bacteria</taxon>
        <taxon>Pseudomonadati</taxon>
        <taxon>Pseudomonadota</taxon>
        <taxon>Gammaproteobacteria</taxon>
        <taxon>Lysobacterales</taxon>
        <taxon>Lysobacteraceae</taxon>
        <taxon>Luteimonas</taxon>
    </lineage>
</organism>
<dbReference type="AlphaFoldDB" id="A0A4R5TNR3"/>
<evidence type="ECO:0000313" key="2">
    <source>
        <dbReference type="EMBL" id="TDK21743.1"/>
    </source>
</evidence>
<evidence type="ECO:0000256" key="1">
    <source>
        <dbReference type="SAM" id="MobiDB-lite"/>
    </source>
</evidence>
<keyword evidence="3" id="KW-1185">Reference proteome</keyword>
<accession>A0A4R5TNR3</accession>
<dbReference type="OrthoDB" id="6188167at2"/>
<reference evidence="2 3" key="1">
    <citation type="submission" date="2019-03" db="EMBL/GenBank/DDBJ databases">
        <title>Luteimonas zhaokaii sp.nov., isolated from the rectal contents of Plateau pika in Yushu, Qinghai Province, China.</title>
        <authorList>
            <person name="Zhang G."/>
        </authorList>
    </citation>
    <scope>NUCLEOTIDE SEQUENCE [LARGE SCALE GENOMIC DNA]</scope>
    <source>
        <strain evidence="2 3">B9</strain>
    </source>
</reference>
<dbReference type="Pfam" id="PF07793">
    <property type="entry name" value="DUF1631"/>
    <property type="match status" value="2"/>
</dbReference>
<proteinExistence type="predicted"/>
<feature type="region of interest" description="Disordered" evidence="1">
    <location>
        <begin position="1"/>
        <end position="27"/>
    </location>
</feature>
<comment type="caution">
    <text evidence="2">The sequence shown here is derived from an EMBL/GenBank/DDBJ whole genome shotgun (WGS) entry which is preliminary data.</text>
</comment>
<dbReference type="Proteomes" id="UP000294796">
    <property type="component" value="Unassembled WGS sequence"/>
</dbReference>